<evidence type="ECO:0000313" key="8">
    <source>
        <dbReference type="EMBL" id="ARQ01407.1"/>
    </source>
</evidence>
<evidence type="ECO:0000313" key="9">
    <source>
        <dbReference type="Proteomes" id="UP000194137"/>
    </source>
</evidence>
<feature type="transmembrane region" description="Helical" evidence="7">
    <location>
        <begin position="113"/>
        <end position="138"/>
    </location>
</feature>
<evidence type="ECO:0000256" key="4">
    <source>
        <dbReference type="ARBA" id="ARBA00022692"/>
    </source>
</evidence>
<sequence length="156" mass="16978">MPAIQFDQLKGATMTLSKDFDLTNPTVVVRLMCGLFYLPHAFFKINGFEGSVAAFAKMGFEPAAFWVLLAIATELVCAVGLTLNLYTRYVGLASAGTMALAAYGTFATKGVHWMWNFGGVEYIVFWGVASLALAVHAWKDILARRIRVSTALFAPA</sequence>
<evidence type="ECO:0000256" key="7">
    <source>
        <dbReference type="SAM" id="Phobius"/>
    </source>
</evidence>
<dbReference type="STRING" id="1235591.CAK95_21590"/>
<dbReference type="InterPro" id="IPR032808">
    <property type="entry name" value="DoxX"/>
</dbReference>
<evidence type="ECO:0000256" key="2">
    <source>
        <dbReference type="ARBA" id="ARBA00006679"/>
    </source>
</evidence>
<dbReference type="PANTHER" id="PTHR33452:SF1">
    <property type="entry name" value="INNER MEMBRANE PROTEIN YPHA-RELATED"/>
    <property type="match status" value="1"/>
</dbReference>
<dbReference type="EMBL" id="CP021112">
    <property type="protein sequence ID" value="ARQ01407.1"/>
    <property type="molecule type" value="Genomic_DNA"/>
</dbReference>
<dbReference type="AlphaFoldDB" id="A0A1W6ZVI6"/>
<dbReference type="Pfam" id="PF07681">
    <property type="entry name" value="DoxX"/>
    <property type="match status" value="1"/>
</dbReference>
<keyword evidence="4 7" id="KW-0812">Transmembrane</keyword>
<dbReference type="KEGG" id="psin:CAK95_21590"/>
<keyword evidence="9" id="KW-1185">Reference proteome</keyword>
<accession>A0A1W6ZVI6</accession>
<name>A0A1W6ZVI6_9HYPH</name>
<evidence type="ECO:0008006" key="10">
    <source>
        <dbReference type="Google" id="ProtNLM"/>
    </source>
</evidence>
<proteinExistence type="inferred from homology"/>
<evidence type="ECO:0000256" key="5">
    <source>
        <dbReference type="ARBA" id="ARBA00022989"/>
    </source>
</evidence>
<organism evidence="8 9">
    <name type="scientific">Pseudorhodoplanes sinuspersici</name>
    <dbReference type="NCBI Taxonomy" id="1235591"/>
    <lineage>
        <taxon>Bacteria</taxon>
        <taxon>Pseudomonadati</taxon>
        <taxon>Pseudomonadota</taxon>
        <taxon>Alphaproteobacteria</taxon>
        <taxon>Hyphomicrobiales</taxon>
        <taxon>Pseudorhodoplanes</taxon>
    </lineage>
</organism>
<evidence type="ECO:0000256" key="6">
    <source>
        <dbReference type="ARBA" id="ARBA00023136"/>
    </source>
</evidence>
<evidence type="ECO:0000256" key="1">
    <source>
        <dbReference type="ARBA" id="ARBA00004651"/>
    </source>
</evidence>
<reference evidence="8 9" key="1">
    <citation type="submission" date="2017-05" db="EMBL/GenBank/DDBJ databases">
        <title>Full genome sequence of Pseudorhodoplanes sinuspersici.</title>
        <authorList>
            <person name="Dastgheib S.M.M."/>
            <person name="Shavandi M."/>
            <person name="Tirandaz H."/>
        </authorList>
    </citation>
    <scope>NUCLEOTIDE SEQUENCE [LARGE SCALE GENOMIC DNA]</scope>
    <source>
        <strain evidence="8 9">RIPI110</strain>
    </source>
</reference>
<feature type="transmembrane region" description="Helical" evidence="7">
    <location>
        <begin position="27"/>
        <end position="43"/>
    </location>
</feature>
<keyword evidence="3" id="KW-1003">Cell membrane</keyword>
<protein>
    <recommendedName>
        <fullName evidence="10">DoxX family protein</fullName>
    </recommendedName>
</protein>
<keyword evidence="5 7" id="KW-1133">Transmembrane helix</keyword>
<dbReference type="Proteomes" id="UP000194137">
    <property type="component" value="Chromosome"/>
</dbReference>
<dbReference type="InterPro" id="IPR051907">
    <property type="entry name" value="DoxX-like_oxidoreductase"/>
</dbReference>
<feature type="transmembrane region" description="Helical" evidence="7">
    <location>
        <begin position="89"/>
        <end position="107"/>
    </location>
</feature>
<dbReference type="PANTHER" id="PTHR33452">
    <property type="entry name" value="OXIDOREDUCTASE CATD-RELATED"/>
    <property type="match status" value="1"/>
</dbReference>
<keyword evidence="6 7" id="KW-0472">Membrane</keyword>
<gene>
    <name evidence="8" type="ORF">CAK95_21590</name>
</gene>
<evidence type="ECO:0000256" key="3">
    <source>
        <dbReference type="ARBA" id="ARBA00022475"/>
    </source>
</evidence>
<dbReference type="GO" id="GO:0005886">
    <property type="term" value="C:plasma membrane"/>
    <property type="evidence" value="ECO:0007669"/>
    <property type="project" value="UniProtKB-SubCell"/>
</dbReference>
<comment type="similarity">
    <text evidence="2">Belongs to the DoxX family.</text>
</comment>
<comment type="subcellular location">
    <subcellularLocation>
        <location evidence="1">Cell membrane</location>
        <topology evidence="1">Multi-pass membrane protein</topology>
    </subcellularLocation>
</comment>
<feature type="transmembrane region" description="Helical" evidence="7">
    <location>
        <begin position="63"/>
        <end position="82"/>
    </location>
</feature>